<dbReference type="Pfam" id="PF00027">
    <property type="entry name" value="cNMP_binding"/>
    <property type="match status" value="2"/>
</dbReference>
<feature type="region of interest" description="Disordered" evidence="1">
    <location>
        <begin position="579"/>
        <end position="614"/>
    </location>
</feature>
<feature type="region of interest" description="Disordered" evidence="1">
    <location>
        <begin position="1"/>
        <end position="62"/>
    </location>
</feature>
<feature type="region of interest" description="Disordered" evidence="1">
    <location>
        <begin position="916"/>
        <end position="948"/>
    </location>
</feature>
<dbReference type="STRING" id="400727.A0A2T7PU98"/>
<dbReference type="SUPFAM" id="SSF51206">
    <property type="entry name" value="cAMP-binding domain-like"/>
    <property type="match status" value="2"/>
</dbReference>
<dbReference type="InterPro" id="IPR018490">
    <property type="entry name" value="cNMP-bd_dom_sf"/>
</dbReference>
<reference evidence="3 4" key="1">
    <citation type="submission" date="2018-04" db="EMBL/GenBank/DDBJ databases">
        <title>The genome of golden apple snail Pomacea canaliculata provides insight into stress tolerance and invasive adaptation.</title>
        <authorList>
            <person name="Liu C."/>
            <person name="Liu B."/>
            <person name="Ren Y."/>
            <person name="Zhang Y."/>
            <person name="Wang H."/>
            <person name="Li S."/>
            <person name="Jiang F."/>
            <person name="Yin L."/>
            <person name="Zhang G."/>
            <person name="Qian W."/>
            <person name="Fan W."/>
        </authorList>
    </citation>
    <scope>NUCLEOTIDE SEQUENCE [LARGE SCALE GENOMIC DNA]</scope>
    <source>
        <strain evidence="3">SZHN2017</strain>
        <tissue evidence="3">Muscle</tissue>
    </source>
</reference>
<dbReference type="CDD" id="cd00038">
    <property type="entry name" value="CAP_ED"/>
    <property type="match status" value="2"/>
</dbReference>
<proteinExistence type="predicted"/>
<comment type="caution">
    <text evidence="3">The sequence shown here is derived from an EMBL/GenBank/DDBJ whole genome shotgun (WGS) entry which is preliminary data.</text>
</comment>
<evidence type="ECO:0000259" key="2">
    <source>
        <dbReference type="PROSITE" id="PS50042"/>
    </source>
</evidence>
<dbReference type="InterPro" id="IPR014710">
    <property type="entry name" value="RmlC-like_jellyroll"/>
</dbReference>
<dbReference type="PANTHER" id="PTHR23011">
    <property type="entry name" value="CYCLIC NUCLEOTIDE-BINDING DOMAIN CONTAINING PROTEIN"/>
    <property type="match status" value="1"/>
</dbReference>
<evidence type="ECO:0000256" key="1">
    <source>
        <dbReference type="SAM" id="MobiDB-lite"/>
    </source>
</evidence>
<organism evidence="3 4">
    <name type="scientific">Pomacea canaliculata</name>
    <name type="common">Golden apple snail</name>
    <dbReference type="NCBI Taxonomy" id="400727"/>
    <lineage>
        <taxon>Eukaryota</taxon>
        <taxon>Metazoa</taxon>
        <taxon>Spiralia</taxon>
        <taxon>Lophotrochozoa</taxon>
        <taxon>Mollusca</taxon>
        <taxon>Gastropoda</taxon>
        <taxon>Caenogastropoda</taxon>
        <taxon>Architaenioglossa</taxon>
        <taxon>Ampullarioidea</taxon>
        <taxon>Ampullariidae</taxon>
        <taxon>Pomacea</taxon>
    </lineage>
</organism>
<name>A0A2T7PU98_POMCA</name>
<protein>
    <recommendedName>
        <fullName evidence="2">Cyclic nucleotide-binding domain-containing protein</fullName>
    </recommendedName>
</protein>
<dbReference type="Gene3D" id="2.60.120.10">
    <property type="entry name" value="Jelly Rolls"/>
    <property type="match status" value="2"/>
</dbReference>
<feature type="compositionally biased region" description="Basic and acidic residues" evidence="1">
    <location>
        <begin position="26"/>
        <end position="37"/>
    </location>
</feature>
<dbReference type="Proteomes" id="UP000245119">
    <property type="component" value="Linkage Group LG2"/>
</dbReference>
<dbReference type="PANTHER" id="PTHR23011:SF41">
    <property type="entry name" value="CYCLIC NUCLEOTIDE-BINDING DOMAIN-CONTAINING PROTEIN"/>
    <property type="match status" value="1"/>
</dbReference>
<feature type="compositionally biased region" description="Polar residues" evidence="1">
    <location>
        <begin position="920"/>
        <end position="937"/>
    </location>
</feature>
<accession>A0A2T7PU98</accession>
<sequence>MSSYLSFRNSFDGSRVRQSGECGKVTGERVGGEKDQNNVKAPTEIEVPSVQTPPERPGENNSEVWASYVFPPSSAVCFASDDKRNKRESGDVRAQYGNDFIELKIHEDGSGRNSRCLDRITPRLSTGRKLNNIIDTVAQSQHFFEALDKMRERAAESSKDRESVPIFNKRLFSAHGSVVITSEARRLMARNARLGPGEDYPLMDKSELHTMRCVVDGLRLIHRGQDHIKDALSHVVTLESYSPHQYIVKRPYETQLSCYYIMHGAVQVTYDMDITETRSVFQPNIIYNHGAGEFLGLLSADGLSDDLSPPATVYTTESCEFVRIDRQKFHEVVERITNVQKKEKLAFFCSSKNVLSSLPPDGLEKVIEHVHKMEYPPNRLILEQGHTSEYMYFILSGRCQITRDVYIPEIDRQVCFYLDSREHGNFFGEECILDPEGPSTCHVATSIHTRLLLLHKSALEVVNKDLLLNVLESKRHYLPSDEELRDQGYRKSVWDGYKHSEVRECLKERGCLHILSRDLPEKVRVRPPSQEYIQRENLLRFVMEGAGYERFTGRACSAHNPKSIVLHKHNRSVRARTALVTSRTGPSRDHTRLETQPSLPDGARVMTGPAKETGMPVVDIGDRKLLENVQGDVLEGPSATNTFVRMLEKNVPKGILQKIIGSKGGDMDLNALSRATEDSPELARKLRLALEIHLQDKQSDFTKTTVLVTMKTEDIVRKAKAMADKQNFVNTESDGVETNQEWKTSLHQENKVAKMHIAGDKFRAAFLRRKMNALRRKSTAARAQRLHQTALPGQLPSAKTKTSDKHSESAINVLAYDALFVSRLQCRSRSLHDLQDLQEENEARQVKGNFHHCLSAELNSDPEILLTRRRSFQEVSLLPSTKHQLHVESTRKDAPIILKTSSFLGTKSDSTAVSAKVFPRQQSSETSPSTENFTTPMRTHYPKLQLNR</sequence>
<dbReference type="InterPro" id="IPR000595">
    <property type="entry name" value="cNMP-bd_dom"/>
</dbReference>
<gene>
    <name evidence="3" type="ORF">C0Q70_03994</name>
</gene>
<evidence type="ECO:0000313" key="4">
    <source>
        <dbReference type="Proteomes" id="UP000245119"/>
    </source>
</evidence>
<feature type="domain" description="Cyclic nucleotide-binding" evidence="2">
    <location>
        <begin position="354"/>
        <end position="462"/>
    </location>
</feature>
<feature type="region of interest" description="Disordered" evidence="1">
    <location>
        <begin position="781"/>
        <end position="804"/>
    </location>
</feature>
<dbReference type="PROSITE" id="PS50042">
    <property type="entry name" value="CNMP_BINDING_3"/>
    <property type="match status" value="2"/>
</dbReference>
<evidence type="ECO:0000313" key="3">
    <source>
        <dbReference type="EMBL" id="PVD37001.1"/>
    </source>
</evidence>
<dbReference type="OrthoDB" id="166212at2759"/>
<dbReference type="SMART" id="SM00100">
    <property type="entry name" value="cNMP"/>
    <property type="match status" value="2"/>
</dbReference>
<dbReference type="EMBL" id="PZQS01000002">
    <property type="protein sequence ID" value="PVD37001.1"/>
    <property type="molecule type" value="Genomic_DNA"/>
</dbReference>
<dbReference type="AlphaFoldDB" id="A0A2T7PU98"/>
<feature type="compositionally biased region" description="Polar residues" evidence="1">
    <location>
        <begin position="1"/>
        <end position="12"/>
    </location>
</feature>
<feature type="domain" description="Cyclic nucleotide-binding" evidence="2">
    <location>
        <begin position="259"/>
        <end position="350"/>
    </location>
</feature>
<keyword evidence="4" id="KW-1185">Reference proteome</keyword>